<comment type="caution">
    <text evidence="12">The sequence shown here is derived from an EMBL/GenBank/DDBJ whole genome shotgun (WGS) entry which is preliminary data.</text>
</comment>
<evidence type="ECO:0000256" key="3">
    <source>
        <dbReference type="ARBA" id="ARBA00008061"/>
    </source>
</evidence>
<evidence type="ECO:0000313" key="12">
    <source>
        <dbReference type="EMBL" id="CAL5226983.1"/>
    </source>
</evidence>
<keyword evidence="6 9" id="KW-0119">Carbohydrate metabolism</keyword>
<feature type="domain" description="Glycosyl hydrolase family 13 catalytic" evidence="10">
    <location>
        <begin position="92"/>
        <end position="431"/>
    </location>
</feature>
<dbReference type="SUPFAM" id="SSF51011">
    <property type="entry name" value="Glycosyl hydrolase domain"/>
    <property type="match status" value="1"/>
</dbReference>
<dbReference type="SMART" id="SM00642">
    <property type="entry name" value="Aamy"/>
    <property type="match status" value="1"/>
</dbReference>
<evidence type="ECO:0000256" key="2">
    <source>
        <dbReference type="ARBA" id="ARBA00001913"/>
    </source>
</evidence>
<name>A0ABP1G8K9_9CHLO</name>
<evidence type="ECO:0000313" key="13">
    <source>
        <dbReference type="Proteomes" id="UP001497392"/>
    </source>
</evidence>
<dbReference type="Proteomes" id="UP001497392">
    <property type="component" value="Unassembled WGS sequence"/>
</dbReference>
<evidence type="ECO:0000256" key="6">
    <source>
        <dbReference type="ARBA" id="ARBA00023277"/>
    </source>
</evidence>
<dbReference type="InterPro" id="IPR006047">
    <property type="entry name" value="GH13_cat_dom"/>
</dbReference>
<dbReference type="PRINTS" id="PR00110">
    <property type="entry name" value="ALPHAAMYLASE"/>
</dbReference>
<dbReference type="EMBL" id="CAXHTA020000016">
    <property type="protein sequence ID" value="CAL5226983.1"/>
    <property type="molecule type" value="Genomic_DNA"/>
</dbReference>
<accession>A0ABP1G8K9</accession>
<dbReference type="Gene3D" id="2.60.40.1180">
    <property type="entry name" value="Golgi alpha-mannosidase II"/>
    <property type="match status" value="1"/>
</dbReference>
<protein>
    <recommendedName>
        <fullName evidence="4 9">Alpha-amylase</fullName>
        <ecNumber evidence="4 9">3.2.1.1</ecNumber>
    </recommendedName>
</protein>
<keyword evidence="13" id="KW-1185">Reference proteome</keyword>
<dbReference type="Gene3D" id="3.20.20.80">
    <property type="entry name" value="Glycosidases"/>
    <property type="match status" value="1"/>
</dbReference>
<gene>
    <name evidence="12" type="primary">g9869</name>
    <name evidence="12" type="ORF">VP750_LOCUS8889</name>
</gene>
<dbReference type="SUPFAM" id="SSF51445">
    <property type="entry name" value="(Trans)glycosidases"/>
    <property type="match status" value="1"/>
</dbReference>
<evidence type="ECO:0000259" key="11">
    <source>
        <dbReference type="SMART" id="SM00810"/>
    </source>
</evidence>
<dbReference type="Pfam" id="PF00128">
    <property type="entry name" value="Alpha-amylase"/>
    <property type="match status" value="1"/>
</dbReference>
<evidence type="ECO:0000256" key="1">
    <source>
        <dbReference type="ARBA" id="ARBA00000548"/>
    </source>
</evidence>
<evidence type="ECO:0000256" key="7">
    <source>
        <dbReference type="ARBA" id="ARBA00023295"/>
    </source>
</evidence>
<proteinExistence type="inferred from homology"/>
<dbReference type="InterPro" id="IPR012850">
    <property type="entry name" value="A-amylase_bs_C"/>
</dbReference>
<dbReference type="CDD" id="cd11314">
    <property type="entry name" value="AmyAc_arch_bac_plant_AmyA"/>
    <property type="match status" value="1"/>
</dbReference>
<reference evidence="12 13" key="1">
    <citation type="submission" date="2024-06" db="EMBL/GenBank/DDBJ databases">
        <authorList>
            <person name="Kraege A."/>
            <person name="Thomma B."/>
        </authorList>
    </citation>
    <scope>NUCLEOTIDE SEQUENCE [LARGE SCALE GENOMIC DNA]</scope>
</reference>
<evidence type="ECO:0000256" key="4">
    <source>
        <dbReference type="ARBA" id="ARBA00012595"/>
    </source>
</evidence>
<comment type="similarity">
    <text evidence="3 8">Belongs to the glycosyl hydrolase 13 family.</text>
</comment>
<evidence type="ECO:0000256" key="9">
    <source>
        <dbReference type="RuleBase" id="RU361134"/>
    </source>
</evidence>
<dbReference type="InterPro" id="IPR017853">
    <property type="entry name" value="GH"/>
</dbReference>
<dbReference type="Pfam" id="PF07821">
    <property type="entry name" value="Alpha-amyl_C2"/>
    <property type="match status" value="1"/>
</dbReference>
<dbReference type="PANTHER" id="PTHR43447">
    <property type="entry name" value="ALPHA-AMYLASE"/>
    <property type="match status" value="1"/>
</dbReference>
<organism evidence="12 13">
    <name type="scientific">Coccomyxa viridis</name>
    <dbReference type="NCBI Taxonomy" id="1274662"/>
    <lineage>
        <taxon>Eukaryota</taxon>
        <taxon>Viridiplantae</taxon>
        <taxon>Chlorophyta</taxon>
        <taxon>core chlorophytes</taxon>
        <taxon>Trebouxiophyceae</taxon>
        <taxon>Trebouxiophyceae incertae sedis</taxon>
        <taxon>Coccomyxaceae</taxon>
        <taxon>Coccomyxa</taxon>
    </lineage>
</organism>
<keyword evidence="7 9" id="KW-0326">Glycosidase</keyword>
<dbReference type="SMART" id="SM00810">
    <property type="entry name" value="Alpha-amyl_C2"/>
    <property type="match status" value="1"/>
</dbReference>
<evidence type="ECO:0000259" key="10">
    <source>
        <dbReference type="SMART" id="SM00642"/>
    </source>
</evidence>
<dbReference type="InterPro" id="IPR006046">
    <property type="entry name" value="Alpha_amylase"/>
</dbReference>
<feature type="domain" description="Alpha-amylase C-terminal beta-sheet" evidence="11">
    <location>
        <begin position="432"/>
        <end position="495"/>
    </location>
</feature>
<evidence type="ECO:0000256" key="8">
    <source>
        <dbReference type="RuleBase" id="RU003615"/>
    </source>
</evidence>
<sequence length="496" mass="55772">MAHQSTRPFTANTTPSARLLLCKTGCNVVPSHAKLAKDLRRNRRCCTVVAQSNPVAEVQKTLERTVSGVADKVMQVATDTVDLAKGLDLREVILLQGFGWDSCDKGGWYKQLLEKVPDIAKSGVTHIWLPPPSQSVSKQGYLPGQLYNLNSKYGNKEELKALLKAFKEAGIVTLADIVINHRCADAQDENGLWNTFRDDVNHKGEKLDWGQWAITGDDPDFGGTGNPDTGDDYGPAPDLDHLNEDLRTALKDWLIYLKDNVGFEGWRFDFVKGYGPEFVKEYVVDTVGEGTFNVGEYWVDLRWNGAELDYNQDDARQTVVNWIDGTAGTSSAFDFPTKGILQEAVKNCEYWRLRDQNGKPPGVIGYYPKRAVTFIDNHDTGSTQQHWPFPENRIALGYAYLFTHPGNPTIFWDHYFNSPCRETIDQLISLRKRNGLNAKSSIEILAAEHDFYVARIDNKVTIKLGPRYDMGDNLPNEHEGWTFALGGDDFGIWEKN</sequence>
<comment type="catalytic activity">
    <reaction evidence="1 9">
        <text>Endohydrolysis of (1-&gt;4)-alpha-D-glucosidic linkages in polysaccharides containing three or more (1-&gt;4)-alpha-linked D-glucose units.</text>
        <dbReference type="EC" id="3.2.1.1"/>
    </reaction>
</comment>
<comment type="cofactor">
    <cofactor evidence="2">
        <name>Ca(2+)</name>
        <dbReference type="ChEBI" id="CHEBI:29108"/>
    </cofactor>
</comment>
<dbReference type="InterPro" id="IPR013780">
    <property type="entry name" value="Glyco_hydro_b"/>
</dbReference>
<keyword evidence="5 9" id="KW-0378">Hydrolase</keyword>
<evidence type="ECO:0000256" key="5">
    <source>
        <dbReference type="ARBA" id="ARBA00022801"/>
    </source>
</evidence>
<dbReference type="EC" id="3.2.1.1" evidence="4 9"/>